<feature type="domain" description="BHLH" evidence="7">
    <location>
        <begin position="360"/>
        <end position="410"/>
    </location>
</feature>
<feature type="region of interest" description="Disordered" evidence="6">
    <location>
        <begin position="170"/>
        <end position="205"/>
    </location>
</feature>
<dbReference type="GO" id="GO:0005634">
    <property type="term" value="C:nucleus"/>
    <property type="evidence" value="ECO:0007669"/>
    <property type="project" value="UniProtKB-SubCell"/>
</dbReference>
<dbReference type="OrthoDB" id="775589at2759"/>
<dbReference type="GO" id="GO:0003700">
    <property type="term" value="F:DNA-binding transcription factor activity"/>
    <property type="evidence" value="ECO:0007669"/>
    <property type="project" value="TreeGrafter"/>
</dbReference>
<dbReference type="SUPFAM" id="SSF47459">
    <property type="entry name" value="HLH, helix-loop-helix DNA-binding domain"/>
    <property type="match status" value="1"/>
</dbReference>
<reference evidence="9" key="2">
    <citation type="submission" date="2025-08" db="UniProtKB">
        <authorList>
            <consortium name="RefSeq"/>
        </authorList>
    </citation>
    <scope>IDENTIFICATION</scope>
    <source>
        <tissue evidence="9">Young leaves</tissue>
    </source>
</reference>
<dbReference type="CDD" id="cd18919">
    <property type="entry name" value="bHLH_AtBPE_like"/>
    <property type="match status" value="1"/>
</dbReference>
<feature type="region of interest" description="Disordered" evidence="6">
    <location>
        <begin position="1"/>
        <end position="30"/>
    </location>
</feature>
<comment type="subcellular location">
    <subcellularLocation>
        <location evidence="1">Nucleus</location>
    </subcellularLocation>
</comment>
<dbReference type="PROSITE" id="PS50888">
    <property type="entry name" value="BHLH"/>
    <property type="match status" value="1"/>
</dbReference>
<dbReference type="InterPro" id="IPR011598">
    <property type="entry name" value="bHLH_dom"/>
</dbReference>
<dbReference type="AlphaFoldDB" id="A0A8B7CYZ4"/>
<evidence type="ECO:0000256" key="3">
    <source>
        <dbReference type="ARBA" id="ARBA00023015"/>
    </source>
</evidence>
<feature type="compositionally biased region" description="Basic and acidic residues" evidence="6">
    <location>
        <begin position="309"/>
        <end position="320"/>
    </location>
</feature>
<keyword evidence="4" id="KW-0804">Transcription</keyword>
<feature type="compositionally biased region" description="Basic and acidic residues" evidence="6">
    <location>
        <begin position="290"/>
        <end position="299"/>
    </location>
</feature>
<dbReference type="PANTHER" id="PTHR12565:SF184">
    <property type="entry name" value="BHLH TRANSCRIPTION FACTOR"/>
    <property type="match status" value="1"/>
</dbReference>
<comment type="similarity">
    <text evidence="2">Belongs to the bHLH protein family.</text>
</comment>
<reference evidence="8" key="1">
    <citation type="journal article" date="2019" name="Nat. Commun.">
        <title>Genome-wide association mapping of date palm fruit traits.</title>
        <authorList>
            <person name="Hazzouri K.M."/>
            <person name="Gros-Balthazard M."/>
            <person name="Flowers J.M."/>
            <person name="Copetti D."/>
            <person name="Lemansour A."/>
            <person name="Lebrun M."/>
            <person name="Masmoudi K."/>
            <person name="Ferrand S."/>
            <person name="Dhar M.I."/>
            <person name="Fresquez Z.A."/>
            <person name="Rosas U."/>
            <person name="Zhang J."/>
            <person name="Talag J."/>
            <person name="Lee S."/>
            <person name="Kudrna D."/>
            <person name="Powell R.F."/>
            <person name="Leitch I.J."/>
            <person name="Krueger R.R."/>
            <person name="Wing R.A."/>
            <person name="Amiri K.M.A."/>
            <person name="Purugganan M.D."/>
        </authorList>
    </citation>
    <scope>NUCLEOTIDE SEQUENCE [LARGE SCALE GENOMIC DNA]</scope>
    <source>
        <strain evidence="8">cv. Khalas</strain>
    </source>
</reference>
<gene>
    <name evidence="9" type="primary">LOC103721285</name>
</gene>
<evidence type="ECO:0000313" key="8">
    <source>
        <dbReference type="Proteomes" id="UP000228380"/>
    </source>
</evidence>
<dbReference type="GeneID" id="103721285"/>
<name>A0A8B7CYZ4_PHODC</name>
<evidence type="ECO:0000256" key="5">
    <source>
        <dbReference type="ARBA" id="ARBA00023242"/>
    </source>
</evidence>
<dbReference type="Proteomes" id="UP000228380">
    <property type="component" value="Chromosome 14"/>
</dbReference>
<dbReference type="GO" id="GO:0046983">
    <property type="term" value="F:protein dimerization activity"/>
    <property type="evidence" value="ECO:0007669"/>
    <property type="project" value="InterPro"/>
</dbReference>
<evidence type="ECO:0000259" key="7">
    <source>
        <dbReference type="PROSITE" id="PS50888"/>
    </source>
</evidence>
<dbReference type="Gene3D" id="4.10.280.10">
    <property type="entry name" value="Helix-loop-helix DNA-binding domain"/>
    <property type="match status" value="1"/>
</dbReference>
<keyword evidence="3" id="KW-0805">Transcription regulation</keyword>
<dbReference type="RefSeq" id="XP_008809649.1">
    <property type="nucleotide sequence ID" value="XM_008811427.4"/>
</dbReference>
<keyword evidence="8" id="KW-1185">Reference proteome</keyword>
<protein>
    <submittedName>
        <fullName evidence="9">Transcription factor bHLH78-like isoform X1</fullName>
    </submittedName>
</protein>
<evidence type="ECO:0000256" key="4">
    <source>
        <dbReference type="ARBA" id="ARBA00023163"/>
    </source>
</evidence>
<accession>A0A8B7CYZ4</accession>
<feature type="compositionally biased region" description="Low complexity" evidence="6">
    <location>
        <begin position="220"/>
        <end position="229"/>
    </location>
</feature>
<feature type="compositionally biased region" description="Low complexity" evidence="6">
    <location>
        <begin position="180"/>
        <end position="196"/>
    </location>
</feature>
<keyword evidence="5" id="KW-0539">Nucleus</keyword>
<feature type="compositionally biased region" description="Basic and acidic residues" evidence="6">
    <location>
        <begin position="336"/>
        <end position="350"/>
    </location>
</feature>
<dbReference type="SMART" id="SM00353">
    <property type="entry name" value="HLH"/>
    <property type="match status" value="1"/>
</dbReference>
<sequence length="560" mass="59725">MEKERFFSTTPPQNWQAGEPRLPPPPEMTSVPAGDCFLNLNWEQAIEQGTHLDSALSSLVSSPSSNPTTVAANDSVVIRELIGRLGSICNSGEISPTSRYHGTNTSCYSTPLNSPPQLNLSMMEGRGGLPVSGNMAMPAAQLSPFAADPGFAERAARSCFGGRSYGGLTSQFGPSETGKLSRVSSSQSLMGSGSQMDISENGKETAMQERAQLEMGMRSKLGGRLSGSSTPDNGEFGSGQEESSASDRITAGGEASLRGNSENNARKRKAPPKGKGKEPPLSSSGTNPPKRSEEVDSSAKRSKPAETNGTDKDAAVKPKAEQNGGASSSGDSGQKQGKENNAKPPEPPKDYIHVRARRGQATDSHSLAERVRREKISERMKLLQDLVPGCNKVTGKAVMLDEIINYVQSLQRQVEFLSMKLAAVNPQLDFNVENLLPKDMHQASGPMPPPPPPPLYPLDASSTAFSYAHQPQGASLQSVVTNGLENQCSLNPLDSSLHRSLSMQLPPLDGFGDATSPVGTFWEDDLQSVVQMGFGQSQENAYSSQGFHGTIHTNHMKIEL</sequence>
<proteinExistence type="inferred from homology"/>
<feature type="compositionally biased region" description="Polar residues" evidence="6">
    <location>
        <begin position="7"/>
        <end position="16"/>
    </location>
</feature>
<dbReference type="InterPro" id="IPR024097">
    <property type="entry name" value="bHLH_ZIP_TF"/>
</dbReference>
<organism evidence="8 9">
    <name type="scientific">Phoenix dactylifera</name>
    <name type="common">Date palm</name>
    <dbReference type="NCBI Taxonomy" id="42345"/>
    <lineage>
        <taxon>Eukaryota</taxon>
        <taxon>Viridiplantae</taxon>
        <taxon>Streptophyta</taxon>
        <taxon>Embryophyta</taxon>
        <taxon>Tracheophyta</taxon>
        <taxon>Spermatophyta</taxon>
        <taxon>Magnoliopsida</taxon>
        <taxon>Liliopsida</taxon>
        <taxon>Arecaceae</taxon>
        <taxon>Coryphoideae</taxon>
        <taxon>Phoeniceae</taxon>
        <taxon>Phoenix</taxon>
    </lineage>
</organism>
<evidence type="ECO:0000256" key="1">
    <source>
        <dbReference type="ARBA" id="ARBA00004123"/>
    </source>
</evidence>
<dbReference type="KEGG" id="pda:103721285"/>
<dbReference type="Pfam" id="PF00010">
    <property type="entry name" value="HLH"/>
    <property type="match status" value="1"/>
</dbReference>
<evidence type="ECO:0000313" key="9">
    <source>
        <dbReference type="RefSeq" id="XP_008809649.1"/>
    </source>
</evidence>
<feature type="region of interest" description="Disordered" evidence="6">
    <location>
        <begin position="220"/>
        <end position="350"/>
    </location>
</feature>
<feature type="compositionally biased region" description="Low complexity" evidence="6">
    <location>
        <begin position="324"/>
        <end position="333"/>
    </location>
</feature>
<evidence type="ECO:0000256" key="6">
    <source>
        <dbReference type="SAM" id="MobiDB-lite"/>
    </source>
</evidence>
<evidence type="ECO:0000256" key="2">
    <source>
        <dbReference type="ARBA" id="ARBA00005510"/>
    </source>
</evidence>
<dbReference type="FunFam" id="4.10.280.10:FF:000002">
    <property type="entry name" value="Basic helix-loop-helix transcription factor"/>
    <property type="match status" value="1"/>
</dbReference>
<dbReference type="PANTHER" id="PTHR12565">
    <property type="entry name" value="STEROL REGULATORY ELEMENT-BINDING PROTEIN"/>
    <property type="match status" value="1"/>
</dbReference>
<dbReference type="InterPro" id="IPR036638">
    <property type="entry name" value="HLH_DNA-bd_sf"/>
</dbReference>